<dbReference type="RefSeq" id="WP_049709924.1">
    <property type="nucleotide sequence ID" value="NZ_CP011507.1"/>
</dbReference>
<accession>A0A0H5APX1</accession>
<dbReference type="AlphaFoldDB" id="A0A0H5APX1"/>
<name>A0A0H5APX1_9PSED</name>
<evidence type="ECO:0000313" key="2">
    <source>
        <dbReference type="Proteomes" id="UP000036608"/>
    </source>
</evidence>
<dbReference type="Proteomes" id="UP000036608">
    <property type="component" value="Chromosome"/>
</dbReference>
<dbReference type="EMBL" id="CP011507">
    <property type="protein sequence ID" value="AKS06282.1"/>
    <property type="molecule type" value="Genomic_DNA"/>
</dbReference>
<sequence>MREAQAPGVLESNGVKRLVTVGDAKGHFGGALPGSLGNGSALYKDVAARQIVKALRGFIGGKSHERMIHNGSIWKGAPAGTERHHVDELSRNNLHGLRKELGRLSEQESSFLDNFFTVPLYATHSTAAPVKREDGSVALFSRQKLIDKHIIFNTQNSPQEDIKLLGNDDFVFFALEAGKAPKKPSSRFGGTTYRFDFDTPAFKDAAWLSLVEMRFAQTPNLDRHIDGLDSAEYGKLSKQKLQPFETVFSGGDMKAGIGLSIIRDLRKLSPTSNYNLLESRGEVEINKLVNGLYRPEIKVAKHFFSDNYMEAAVRKDDKA</sequence>
<reference evidence="1 2" key="1">
    <citation type="journal article" date="2015" name="Genome Announc.">
        <title>Complete Genome Sequence of the Rhizobacterium Pseudomonas trivialis Strain IHBB745 with Multiple Plant Growth-Promoting Activities and Tolerance to Desiccation and Alkalinity.</title>
        <authorList>
            <person name="Gulati A."/>
            <person name="Swarnkar M.K."/>
            <person name="Vyas P."/>
            <person name="Rahi P."/>
            <person name="Thakur R."/>
            <person name="Thakur N."/>
            <person name="Singh A.K."/>
        </authorList>
    </citation>
    <scope>NUCLEOTIDE SEQUENCE [LARGE SCALE GENOMIC DNA]</scope>
    <source>
        <strain evidence="2">745</strain>
    </source>
</reference>
<dbReference type="OrthoDB" id="6506850at2"/>
<organism evidence="1 2">
    <name type="scientific">Pseudomonas trivialis</name>
    <dbReference type="NCBI Taxonomy" id="200450"/>
    <lineage>
        <taxon>Bacteria</taxon>
        <taxon>Pseudomonadati</taxon>
        <taxon>Pseudomonadota</taxon>
        <taxon>Gammaproteobacteria</taxon>
        <taxon>Pseudomonadales</taxon>
        <taxon>Pseudomonadaceae</taxon>
        <taxon>Pseudomonas</taxon>
    </lineage>
</organism>
<dbReference type="PATRIC" id="fig|200450.3.peg.1913"/>
<protein>
    <submittedName>
        <fullName evidence="1">Uncharacterized protein</fullName>
    </submittedName>
</protein>
<reference evidence="2" key="2">
    <citation type="submission" date="2015-05" db="EMBL/GenBank/DDBJ databases">
        <authorList>
            <person name="Swarnkar M.K."/>
            <person name="Vyas P."/>
            <person name="Rahi P."/>
            <person name="Thakur R."/>
            <person name="Thakur N."/>
            <person name="Singh A.K."/>
            <person name="Gulati A."/>
        </authorList>
    </citation>
    <scope>NUCLEOTIDE SEQUENCE [LARGE SCALE GENOMIC DNA]</scope>
    <source>
        <strain evidence="2">745</strain>
    </source>
</reference>
<proteinExistence type="predicted"/>
<evidence type="ECO:0000313" key="1">
    <source>
        <dbReference type="EMBL" id="AKS06282.1"/>
    </source>
</evidence>
<gene>
    <name evidence="1" type="ORF">AA957_09225</name>
</gene>
<dbReference type="KEGG" id="ptv:AA957_09225"/>